<evidence type="ECO:0000256" key="1">
    <source>
        <dbReference type="SAM" id="MobiDB-lite"/>
    </source>
</evidence>
<keyword evidence="3" id="KW-1185">Reference proteome</keyword>
<reference evidence="2" key="1">
    <citation type="submission" date="2021-02" db="EMBL/GenBank/DDBJ databases">
        <title>Phycicoccus sp. MQZ13P-5T, whole genome shotgun sequence.</title>
        <authorList>
            <person name="Tuo L."/>
        </authorList>
    </citation>
    <scope>NUCLEOTIDE SEQUENCE</scope>
    <source>
        <strain evidence="2">MQZ13P-5</strain>
    </source>
</reference>
<organism evidence="2 3">
    <name type="scientific">Phycicoccus sonneratiae</name>
    <dbReference type="NCBI Taxonomy" id="2807628"/>
    <lineage>
        <taxon>Bacteria</taxon>
        <taxon>Bacillati</taxon>
        <taxon>Actinomycetota</taxon>
        <taxon>Actinomycetes</taxon>
        <taxon>Micrococcales</taxon>
        <taxon>Intrasporangiaceae</taxon>
        <taxon>Phycicoccus</taxon>
    </lineage>
</organism>
<comment type="caution">
    <text evidence="2">The sequence shown here is derived from an EMBL/GenBank/DDBJ whole genome shotgun (WGS) entry which is preliminary data.</text>
</comment>
<dbReference type="RefSeq" id="WP_204130781.1">
    <property type="nucleotide sequence ID" value="NZ_JAFDVD010000008.1"/>
</dbReference>
<gene>
    <name evidence="2" type="ORF">JQN70_07915</name>
</gene>
<feature type="compositionally biased region" description="Low complexity" evidence="1">
    <location>
        <begin position="47"/>
        <end position="64"/>
    </location>
</feature>
<feature type="compositionally biased region" description="Basic and acidic residues" evidence="1">
    <location>
        <begin position="163"/>
        <end position="177"/>
    </location>
</feature>
<evidence type="ECO:0000313" key="3">
    <source>
        <dbReference type="Proteomes" id="UP001430172"/>
    </source>
</evidence>
<dbReference type="Proteomes" id="UP001430172">
    <property type="component" value="Unassembled WGS sequence"/>
</dbReference>
<protein>
    <submittedName>
        <fullName evidence="2">Uncharacterized protein</fullName>
    </submittedName>
</protein>
<feature type="region of interest" description="Disordered" evidence="1">
    <location>
        <begin position="163"/>
        <end position="189"/>
    </location>
</feature>
<evidence type="ECO:0000313" key="2">
    <source>
        <dbReference type="EMBL" id="MBM6400306.1"/>
    </source>
</evidence>
<proteinExistence type="predicted"/>
<dbReference type="EMBL" id="JAFDVD010000008">
    <property type="protein sequence ID" value="MBM6400306.1"/>
    <property type="molecule type" value="Genomic_DNA"/>
</dbReference>
<accession>A0ABS2CK95</accession>
<sequence>MNRSRGALLGLVLGWLAVVAVVGGLTFAVVSRAGSEVGQASALRTVATGPRASSTAPAPSASPSEPDDDPSPTGTPTSDDPAPSRTGRPTSPSDPSTPSGGGTSRPTTPTTTAPATTTRTRSFTTEGGTVVASCTGSRIGIESITVRDGWRFEDERESRKVEIHFSRSGSEREDEAVTRGTTEGATAEDEGEVEIVLVCSGGVPTRGDD</sequence>
<feature type="region of interest" description="Disordered" evidence="1">
    <location>
        <begin position="46"/>
        <end position="129"/>
    </location>
</feature>
<name>A0ABS2CK95_9MICO</name>
<feature type="compositionally biased region" description="Low complexity" evidence="1">
    <location>
        <begin position="71"/>
        <end position="129"/>
    </location>
</feature>